<dbReference type="GO" id="GO:0031460">
    <property type="term" value="P:glycine betaine transport"/>
    <property type="evidence" value="ECO:0007669"/>
    <property type="project" value="TreeGrafter"/>
</dbReference>
<dbReference type="InterPro" id="IPR000390">
    <property type="entry name" value="Small_drug/metabolite_transptr"/>
</dbReference>
<evidence type="ECO:0000256" key="4">
    <source>
        <dbReference type="ARBA" id="ARBA00022692"/>
    </source>
</evidence>
<dbReference type="InterPro" id="IPR037185">
    <property type="entry name" value="EmrE-like"/>
</dbReference>
<gene>
    <name evidence="10" type="ORF">soil367_12390</name>
</gene>
<comment type="similarity">
    <text evidence="7 8">Belongs to the drug/metabolite transporter (DMT) superfamily. Small multidrug resistance (SMR) (TC 2.A.7.1) family.</text>
</comment>
<keyword evidence="11" id="KW-1185">Reference proteome</keyword>
<evidence type="ECO:0000256" key="5">
    <source>
        <dbReference type="ARBA" id="ARBA00022989"/>
    </source>
</evidence>
<dbReference type="Pfam" id="PF00893">
    <property type="entry name" value="Multi_Drug_Res"/>
    <property type="match status" value="1"/>
</dbReference>
<protein>
    <submittedName>
        <fullName evidence="10">QacE family quaternary ammonium compound efflux SMR transporter</fullName>
    </submittedName>
</protein>
<comment type="subcellular location">
    <subcellularLocation>
        <location evidence="1 8">Cell membrane</location>
        <topology evidence="1 8">Multi-pass membrane protein</topology>
    </subcellularLocation>
</comment>
<evidence type="ECO:0000256" key="2">
    <source>
        <dbReference type="ARBA" id="ARBA00022448"/>
    </source>
</evidence>
<feature type="transmembrane region" description="Helical" evidence="9">
    <location>
        <begin position="32"/>
        <end position="50"/>
    </location>
</feature>
<dbReference type="GO" id="GO:0015220">
    <property type="term" value="F:choline transmembrane transporter activity"/>
    <property type="evidence" value="ECO:0007669"/>
    <property type="project" value="TreeGrafter"/>
</dbReference>
<dbReference type="EMBL" id="CP031093">
    <property type="protein sequence ID" value="QCF26666.1"/>
    <property type="molecule type" value="Genomic_DNA"/>
</dbReference>
<dbReference type="GO" id="GO:0015297">
    <property type="term" value="F:antiporter activity"/>
    <property type="evidence" value="ECO:0007669"/>
    <property type="project" value="TreeGrafter"/>
</dbReference>
<reference evidence="10 11" key="1">
    <citation type="submission" date="2018-07" db="EMBL/GenBank/DDBJ databases">
        <title>Marsedoiliclastica nanhaica gen. nov. sp. nov., a novel marine hydrocarbonoclastic bacterium isolated from an in-situ enriched hydrocarbon-degrading consortium in deep-sea sediment.</title>
        <authorList>
            <person name="Dong C."/>
            <person name="Ma T."/>
            <person name="Liu R."/>
            <person name="Shao Z."/>
        </authorList>
    </citation>
    <scope>NUCLEOTIDE SEQUENCE [LARGE SCALE GENOMIC DNA]</scope>
    <source>
        <strain evidence="11">soil36-7</strain>
    </source>
</reference>
<accession>A0A4P7XI01</accession>
<dbReference type="OrthoDB" id="9808638at2"/>
<evidence type="ECO:0000313" key="10">
    <source>
        <dbReference type="EMBL" id="QCF26666.1"/>
    </source>
</evidence>
<dbReference type="SUPFAM" id="SSF103481">
    <property type="entry name" value="Multidrug resistance efflux transporter EmrE"/>
    <property type="match status" value="1"/>
</dbReference>
<dbReference type="GO" id="GO:1990961">
    <property type="term" value="P:xenobiotic detoxification by transmembrane export across the plasma membrane"/>
    <property type="evidence" value="ECO:0007669"/>
    <property type="project" value="UniProtKB-ARBA"/>
</dbReference>
<evidence type="ECO:0000256" key="6">
    <source>
        <dbReference type="ARBA" id="ARBA00023136"/>
    </source>
</evidence>
<keyword evidence="4 8" id="KW-0812">Transmembrane</keyword>
<dbReference type="GO" id="GO:0015199">
    <property type="term" value="F:amino-acid betaine transmembrane transporter activity"/>
    <property type="evidence" value="ECO:0007669"/>
    <property type="project" value="TreeGrafter"/>
</dbReference>
<dbReference type="PANTHER" id="PTHR30561:SF1">
    <property type="entry name" value="MULTIDRUG TRANSPORTER EMRE"/>
    <property type="match status" value="1"/>
</dbReference>
<dbReference type="FunFam" id="1.10.3730.20:FF:000001">
    <property type="entry name" value="Quaternary ammonium compound resistance transporter SugE"/>
    <property type="match status" value="1"/>
</dbReference>
<dbReference type="KEGG" id="hmi:soil367_12390"/>
<evidence type="ECO:0000256" key="7">
    <source>
        <dbReference type="ARBA" id="ARBA00038032"/>
    </source>
</evidence>
<dbReference type="RefSeq" id="WP_136549372.1">
    <property type="nucleotide sequence ID" value="NZ_CP031093.1"/>
</dbReference>
<feature type="transmembrane region" description="Helical" evidence="9">
    <location>
        <begin position="57"/>
        <end position="78"/>
    </location>
</feature>
<evidence type="ECO:0000256" key="3">
    <source>
        <dbReference type="ARBA" id="ARBA00022475"/>
    </source>
</evidence>
<evidence type="ECO:0000313" key="11">
    <source>
        <dbReference type="Proteomes" id="UP000298049"/>
    </source>
</evidence>
<keyword evidence="6 9" id="KW-0472">Membrane</keyword>
<organism evidence="10 11">
    <name type="scientific">Hydrocarboniclastica marina</name>
    <dbReference type="NCBI Taxonomy" id="2259620"/>
    <lineage>
        <taxon>Bacteria</taxon>
        <taxon>Pseudomonadati</taxon>
        <taxon>Pseudomonadota</taxon>
        <taxon>Gammaproteobacteria</taxon>
        <taxon>Alteromonadales</taxon>
        <taxon>Alteromonadaceae</taxon>
        <taxon>Hydrocarboniclastica</taxon>
    </lineage>
</organism>
<name>A0A4P7XI01_9ALTE</name>
<keyword evidence="5 9" id="KW-1133">Transmembrane helix</keyword>
<evidence type="ECO:0000256" key="9">
    <source>
        <dbReference type="SAM" id="Phobius"/>
    </source>
</evidence>
<proteinExistence type="inferred from homology"/>
<keyword evidence="2" id="KW-0813">Transport</keyword>
<feature type="transmembrane region" description="Helical" evidence="9">
    <location>
        <begin position="84"/>
        <end position="103"/>
    </location>
</feature>
<evidence type="ECO:0000256" key="8">
    <source>
        <dbReference type="RuleBase" id="RU003942"/>
    </source>
</evidence>
<dbReference type="Proteomes" id="UP000298049">
    <property type="component" value="Chromosome"/>
</dbReference>
<keyword evidence="3" id="KW-1003">Cell membrane</keyword>
<dbReference type="GO" id="GO:0005886">
    <property type="term" value="C:plasma membrane"/>
    <property type="evidence" value="ECO:0007669"/>
    <property type="project" value="UniProtKB-SubCell"/>
</dbReference>
<dbReference type="PANTHER" id="PTHR30561">
    <property type="entry name" value="SMR FAMILY PROTON-DEPENDENT DRUG EFFLUX TRANSPORTER SUGE"/>
    <property type="match status" value="1"/>
</dbReference>
<sequence length="109" mass="11786">MHTVYLALAIVAEVIATSALKSTHEFTRFWPSLLVICGYVAAFYFLTLALRVFPVGVAYAVWSGMGIVLITAVGWVFYNQRLDSPALLGIGFIITGVLLINLFSKASAG</sequence>
<evidence type="ECO:0000256" key="1">
    <source>
        <dbReference type="ARBA" id="ARBA00004651"/>
    </source>
</evidence>
<dbReference type="Gene3D" id="1.10.3730.20">
    <property type="match status" value="1"/>
</dbReference>
<dbReference type="AlphaFoldDB" id="A0A4P7XI01"/>
<dbReference type="InterPro" id="IPR045324">
    <property type="entry name" value="Small_multidrug_res"/>
</dbReference>